<name>A0ABN7X305_GIGMA</name>
<dbReference type="Proteomes" id="UP000789901">
    <property type="component" value="Unassembled WGS sequence"/>
</dbReference>
<dbReference type="PANTHER" id="PTHR22741:SF10">
    <property type="entry name" value="COILED-COIL DOMAIN-CONTAINING PROTEIN CG32809"/>
    <property type="match status" value="1"/>
</dbReference>
<sequence>LNTMESTITQLLVTTKSLLDALNAWSNGRVTEQQVFDIYVKLAIEFNHVVQFFGQAGMDTSNMVNIPQDLKVCLENALCEEASPSSLDNHLPKIKPIIVTLLQDLKTKQSIYHHNKPGHLPSTDTSPPVQRKSIEISPLNTMESTITQLLVAAKSLLEALTAWSNGRVTEQQVSDIYVKFAIELNNVIQLFEQAGMNTSNMVNIPQDLKVCLENALCEEASPSSLSNHLPKIKDIIVTLLQALKTKQSIYR</sequence>
<feature type="non-terminal residue" evidence="2">
    <location>
        <position position="251"/>
    </location>
</feature>
<keyword evidence="3" id="KW-1185">Reference proteome</keyword>
<protein>
    <submittedName>
        <fullName evidence="2">43358_t:CDS:1</fullName>
    </submittedName>
</protein>
<comment type="caution">
    <text evidence="2">The sequence shown here is derived from an EMBL/GenBank/DDBJ whole genome shotgun (WGS) entry which is preliminary data.</text>
</comment>
<dbReference type="EMBL" id="CAJVQB010084617">
    <property type="protein sequence ID" value="CAG8846712.1"/>
    <property type="molecule type" value="Genomic_DNA"/>
</dbReference>
<reference evidence="2 3" key="1">
    <citation type="submission" date="2021-06" db="EMBL/GenBank/DDBJ databases">
        <authorList>
            <person name="Kallberg Y."/>
            <person name="Tangrot J."/>
            <person name="Rosling A."/>
        </authorList>
    </citation>
    <scope>NUCLEOTIDE SEQUENCE [LARGE SCALE GENOMIC DNA]</scope>
    <source>
        <strain evidence="2 3">120-4 pot B 10/14</strain>
    </source>
</reference>
<dbReference type="PANTHER" id="PTHR22741">
    <property type="entry name" value="P140CAP/SNIP-RELATED"/>
    <property type="match status" value="1"/>
</dbReference>
<dbReference type="InterPro" id="IPR051825">
    <property type="entry name" value="SRCIN1"/>
</dbReference>
<evidence type="ECO:0000259" key="1">
    <source>
        <dbReference type="Pfam" id="PF23153"/>
    </source>
</evidence>
<organism evidence="2 3">
    <name type="scientific">Gigaspora margarita</name>
    <dbReference type="NCBI Taxonomy" id="4874"/>
    <lineage>
        <taxon>Eukaryota</taxon>
        <taxon>Fungi</taxon>
        <taxon>Fungi incertae sedis</taxon>
        <taxon>Mucoromycota</taxon>
        <taxon>Glomeromycotina</taxon>
        <taxon>Glomeromycetes</taxon>
        <taxon>Diversisporales</taxon>
        <taxon>Gigasporaceae</taxon>
        <taxon>Gigaspora</taxon>
    </lineage>
</organism>
<evidence type="ECO:0000313" key="2">
    <source>
        <dbReference type="EMBL" id="CAG8846712.1"/>
    </source>
</evidence>
<dbReference type="Pfam" id="PF23153">
    <property type="entry name" value="Aip3p_Bud6_N"/>
    <property type="match status" value="2"/>
</dbReference>
<feature type="domain" description="Aip3p/Bud6 N-terminal" evidence="1">
    <location>
        <begin position="143"/>
        <end position="251"/>
    </location>
</feature>
<dbReference type="InterPro" id="IPR056279">
    <property type="entry name" value="Aip3p_Bud6_N"/>
</dbReference>
<evidence type="ECO:0000313" key="3">
    <source>
        <dbReference type="Proteomes" id="UP000789901"/>
    </source>
</evidence>
<feature type="domain" description="Aip3p/Bud6 N-terminal" evidence="1">
    <location>
        <begin position="5"/>
        <end position="112"/>
    </location>
</feature>
<accession>A0ABN7X305</accession>
<proteinExistence type="predicted"/>
<feature type="non-terminal residue" evidence="2">
    <location>
        <position position="1"/>
    </location>
</feature>
<gene>
    <name evidence="2" type="ORF">GMARGA_LOCUS38293</name>
</gene>